<feature type="compositionally biased region" description="Low complexity" evidence="1">
    <location>
        <begin position="89"/>
        <end position="110"/>
    </location>
</feature>
<evidence type="ECO:0000313" key="2">
    <source>
        <dbReference type="EMBL" id="GFN81230.1"/>
    </source>
</evidence>
<dbReference type="AlphaFoldDB" id="A0AAV3Y1Y1"/>
<reference evidence="2 3" key="1">
    <citation type="journal article" date="2021" name="Elife">
        <title>Chloroplast acquisition without the gene transfer in kleptoplastic sea slugs, Plakobranchus ocellatus.</title>
        <authorList>
            <person name="Maeda T."/>
            <person name="Takahashi S."/>
            <person name="Yoshida T."/>
            <person name="Shimamura S."/>
            <person name="Takaki Y."/>
            <person name="Nagai Y."/>
            <person name="Toyoda A."/>
            <person name="Suzuki Y."/>
            <person name="Arimoto A."/>
            <person name="Ishii H."/>
            <person name="Satoh N."/>
            <person name="Nishiyama T."/>
            <person name="Hasebe M."/>
            <person name="Maruyama T."/>
            <person name="Minagawa J."/>
            <person name="Obokata J."/>
            <person name="Shigenobu S."/>
        </authorList>
    </citation>
    <scope>NUCLEOTIDE SEQUENCE [LARGE SCALE GENOMIC DNA]</scope>
</reference>
<organism evidence="2 3">
    <name type="scientific">Plakobranchus ocellatus</name>
    <dbReference type="NCBI Taxonomy" id="259542"/>
    <lineage>
        <taxon>Eukaryota</taxon>
        <taxon>Metazoa</taxon>
        <taxon>Spiralia</taxon>
        <taxon>Lophotrochozoa</taxon>
        <taxon>Mollusca</taxon>
        <taxon>Gastropoda</taxon>
        <taxon>Heterobranchia</taxon>
        <taxon>Euthyneura</taxon>
        <taxon>Panpulmonata</taxon>
        <taxon>Sacoglossa</taxon>
        <taxon>Placobranchoidea</taxon>
        <taxon>Plakobranchidae</taxon>
        <taxon>Plakobranchus</taxon>
    </lineage>
</organism>
<keyword evidence="3" id="KW-1185">Reference proteome</keyword>
<evidence type="ECO:0000256" key="1">
    <source>
        <dbReference type="SAM" id="MobiDB-lite"/>
    </source>
</evidence>
<accession>A0AAV3Y1Y1</accession>
<feature type="region of interest" description="Disordered" evidence="1">
    <location>
        <begin position="55"/>
        <end position="192"/>
    </location>
</feature>
<proteinExistence type="predicted"/>
<feature type="compositionally biased region" description="Polar residues" evidence="1">
    <location>
        <begin position="130"/>
        <end position="139"/>
    </location>
</feature>
<evidence type="ECO:0000313" key="3">
    <source>
        <dbReference type="Proteomes" id="UP000735302"/>
    </source>
</evidence>
<gene>
    <name evidence="2" type="ORF">PoB_000773600</name>
</gene>
<comment type="caution">
    <text evidence="2">The sequence shown here is derived from an EMBL/GenBank/DDBJ whole genome shotgun (WGS) entry which is preliminary data.</text>
</comment>
<name>A0AAV3Y1Y1_9GAST</name>
<sequence>MHHDVVLSFVQQQYRDVLLFLYSDGMVLPCLLYRDGIKMYSDVLYSDDMGSTNPLDSVGLDDMPQHSRNHYQHRSPDARHRSRAKEAVTSSSTHSLPQQQHQQPSSPGLGLKTQPEEHVGSGITVKVTPESPSLSTPVHPSQPKAVKDSTPLASPDRRLPPSVASTPEPATEMLPYESTIPTDGGGDSEVKEEEVVTATASETVMAVHGGVEVWSS</sequence>
<protein>
    <submittedName>
        <fullName evidence="2">Uncharacterized protein</fullName>
    </submittedName>
</protein>
<dbReference type="Proteomes" id="UP000735302">
    <property type="component" value="Unassembled WGS sequence"/>
</dbReference>
<dbReference type="EMBL" id="BLXT01000921">
    <property type="protein sequence ID" value="GFN81230.1"/>
    <property type="molecule type" value="Genomic_DNA"/>
</dbReference>